<name>A0A2N5V7Y1_9BASI</name>
<dbReference type="Proteomes" id="UP000235392">
    <property type="component" value="Unassembled WGS sequence"/>
</dbReference>
<accession>A0A2N5V7Y1</accession>
<evidence type="ECO:0000313" key="3">
    <source>
        <dbReference type="Proteomes" id="UP000235392"/>
    </source>
</evidence>
<dbReference type="AlphaFoldDB" id="A0A2N5V7Y1"/>
<reference evidence="2 3" key="1">
    <citation type="submission" date="2017-11" db="EMBL/GenBank/DDBJ databases">
        <title>De novo assembly and phasing of dikaryotic genomes from two isolates of Puccinia coronata f. sp. avenae, the causal agent of oat crown rust.</title>
        <authorList>
            <person name="Miller M.E."/>
            <person name="Zhang Y."/>
            <person name="Omidvar V."/>
            <person name="Sperschneider J."/>
            <person name="Schwessinger B."/>
            <person name="Raley C."/>
            <person name="Palmer J.M."/>
            <person name="Garnica D."/>
            <person name="Upadhyaya N."/>
            <person name="Rathjen J."/>
            <person name="Taylor J.M."/>
            <person name="Park R.F."/>
            <person name="Dodds P.N."/>
            <person name="Hirsch C.D."/>
            <person name="Kianian S.F."/>
            <person name="Figueroa M."/>
        </authorList>
    </citation>
    <scope>NUCLEOTIDE SEQUENCE [LARGE SCALE GENOMIC DNA]</scope>
    <source>
        <strain evidence="2">12SD80</strain>
    </source>
</reference>
<evidence type="ECO:0000256" key="1">
    <source>
        <dbReference type="SAM" id="MobiDB-lite"/>
    </source>
</evidence>
<proteinExistence type="predicted"/>
<comment type="caution">
    <text evidence="2">The sequence shown here is derived from an EMBL/GenBank/DDBJ whole genome shotgun (WGS) entry which is preliminary data.</text>
</comment>
<gene>
    <name evidence="2" type="ORF">PCASD_04214</name>
</gene>
<protein>
    <submittedName>
        <fullName evidence="2">Uncharacterized protein</fullName>
    </submittedName>
</protein>
<feature type="region of interest" description="Disordered" evidence="1">
    <location>
        <begin position="83"/>
        <end position="117"/>
    </location>
</feature>
<evidence type="ECO:0000313" key="2">
    <source>
        <dbReference type="EMBL" id="PLW46103.1"/>
    </source>
</evidence>
<feature type="compositionally biased region" description="Low complexity" evidence="1">
    <location>
        <begin position="103"/>
        <end position="117"/>
    </location>
</feature>
<sequence length="131" mass="14356">MLVPMSPISPYTHSGRGYSARCAHKTPGKLLTGHQTSDKILYYLLLARKDSDSEYTVKNQCKKPASTADRLAVLLQAQIGVQRKKRVQKDDNENAQKSSRVGSSTRSILIISSTTPSSRATKPSFGIFSLS</sequence>
<dbReference type="EMBL" id="PGCI01000042">
    <property type="protein sequence ID" value="PLW46103.1"/>
    <property type="molecule type" value="Genomic_DNA"/>
</dbReference>
<organism evidence="2 3">
    <name type="scientific">Puccinia coronata f. sp. avenae</name>
    <dbReference type="NCBI Taxonomy" id="200324"/>
    <lineage>
        <taxon>Eukaryota</taxon>
        <taxon>Fungi</taxon>
        <taxon>Dikarya</taxon>
        <taxon>Basidiomycota</taxon>
        <taxon>Pucciniomycotina</taxon>
        <taxon>Pucciniomycetes</taxon>
        <taxon>Pucciniales</taxon>
        <taxon>Pucciniaceae</taxon>
        <taxon>Puccinia</taxon>
    </lineage>
</organism>